<gene>
    <name evidence="2" type="ORF">H0235_015504</name>
</gene>
<feature type="region of interest" description="Disordered" evidence="1">
    <location>
        <begin position="1"/>
        <end position="37"/>
    </location>
</feature>
<evidence type="ECO:0000313" key="2">
    <source>
        <dbReference type="EMBL" id="KAF7402168.1"/>
    </source>
</evidence>
<reference evidence="2" key="1">
    <citation type="journal article" date="2020" name="G3 (Bethesda)">
        <title>High-Quality Assemblies for Three Invasive Social Wasps from the &lt;i&gt;Vespula&lt;/i&gt; Genus.</title>
        <authorList>
            <person name="Harrop T.W.R."/>
            <person name="Guhlin J."/>
            <person name="McLaughlin G.M."/>
            <person name="Permina E."/>
            <person name="Stockwell P."/>
            <person name="Gilligan J."/>
            <person name="Le Lec M.F."/>
            <person name="Gruber M.A.M."/>
            <person name="Quinn O."/>
            <person name="Lovegrove M."/>
            <person name="Duncan E.J."/>
            <person name="Remnant E.J."/>
            <person name="Van Eeckhoven J."/>
            <person name="Graham B."/>
            <person name="Knapp R.A."/>
            <person name="Langford K.W."/>
            <person name="Kronenberg Z."/>
            <person name="Press M.O."/>
            <person name="Eacker S.M."/>
            <person name="Wilson-Rankin E.E."/>
            <person name="Purcell J."/>
            <person name="Lester P.J."/>
            <person name="Dearden P.K."/>
        </authorList>
    </citation>
    <scope>NUCLEOTIDE SEQUENCE</scope>
    <source>
        <strain evidence="2">Volc-1</strain>
    </source>
</reference>
<accession>A0A834NC94</accession>
<name>A0A834NC94_VESPE</name>
<feature type="compositionally biased region" description="Basic and acidic residues" evidence="1">
    <location>
        <begin position="1"/>
        <end position="11"/>
    </location>
</feature>
<keyword evidence="3" id="KW-1185">Reference proteome</keyword>
<dbReference type="AlphaFoldDB" id="A0A834NC94"/>
<organism evidence="2 3">
    <name type="scientific">Vespula pensylvanica</name>
    <name type="common">Western yellow jacket</name>
    <name type="synonym">Wasp</name>
    <dbReference type="NCBI Taxonomy" id="30213"/>
    <lineage>
        <taxon>Eukaryota</taxon>
        <taxon>Metazoa</taxon>
        <taxon>Ecdysozoa</taxon>
        <taxon>Arthropoda</taxon>
        <taxon>Hexapoda</taxon>
        <taxon>Insecta</taxon>
        <taxon>Pterygota</taxon>
        <taxon>Neoptera</taxon>
        <taxon>Endopterygota</taxon>
        <taxon>Hymenoptera</taxon>
        <taxon>Apocrita</taxon>
        <taxon>Aculeata</taxon>
        <taxon>Vespoidea</taxon>
        <taxon>Vespidae</taxon>
        <taxon>Vespinae</taxon>
        <taxon>Vespula</taxon>
    </lineage>
</organism>
<evidence type="ECO:0000256" key="1">
    <source>
        <dbReference type="SAM" id="MobiDB-lite"/>
    </source>
</evidence>
<dbReference type="Proteomes" id="UP000600918">
    <property type="component" value="Unassembled WGS sequence"/>
</dbReference>
<sequence length="111" mass="12464">MKNSLEKERARGCGTVSFAPPTSFETSSPCMKQVTPRTHERSTWNFSIFRDERTFATGVESKRRPTSKLKRSIIPTLDVGRRQPTGGGNVEEGDDLNESWNLCLGQVQRCS</sequence>
<dbReference type="EMBL" id="JACSDY010000017">
    <property type="protein sequence ID" value="KAF7402168.1"/>
    <property type="molecule type" value="Genomic_DNA"/>
</dbReference>
<protein>
    <submittedName>
        <fullName evidence="2">Uncharacterized protein</fullName>
    </submittedName>
</protein>
<feature type="region of interest" description="Disordered" evidence="1">
    <location>
        <begin position="58"/>
        <end position="94"/>
    </location>
</feature>
<proteinExistence type="predicted"/>
<comment type="caution">
    <text evidence="2">The sequence shown here is derived from an EMBL/GenBank/DDBJ whole genome shotgun (WGS) entry which is preliminary data.</text>
</comment>
<evidence type="ECO:0000313" key="3">
    <source>
        <dbReference type="Proteomes" id="UP000600918"/>
    </source>
</evidence>